<dbReference type="AlphaFoldDB" id="A0A502GGR2"/>
<reference evidence="1 2" key="1">
    <citation type="journal article" date="2019" name="Environ. Microbiol.">
        <title>Species interactions and distinct microbial communities in high Arctic permafrost affected cryosols are associated with the CH4 and CO2 gas fluxes.</title>
        <authorList>
            <person name="Altshuler I."/>
            <person name="Hamel J."/>
            <person name="Turney S."/>
            <person name="Magnuson E."/>
            <person name="Levesque R."/>
            <person name="Greer C."/>
            <person name="Whyte L.G."/>
        </authorList>
    </citation>
    <scope>NUCLEOTIDE SEQUENCE [LARGE SCALE GENOMIC DNA]</scope>
    <source>
        <strain evidence="1 2">E4</strain>
    </source>
</reference>
<organism evidence="1 2">
    <name type="scientific">Ewingella americana</name>
    <dbReference type="NCBI Taxonomy" id="41202"/>
    <lineage>
        <taxon>Bacteria</taxon>
        <taxon>Pseudomonadati</taxon>
        <taxon>Pseudomonadota</taxon>
        <taxon>Gammaproteobacteria</taxon>
        <taxon>Enterobacterales</taxon>
        <taxon>Yersiniaceae</taxon>
        <taxon>Ewingella</taxon>
    </lineage>
</organism>
<dbReference type="Proteomes" id="UP000317663">
    <property type="component" value="Unassembled WGS sequence"/>
</dbReference>
<evidence type="ECO:0008006" key="3">
    <source>
        <dbReference type="Google" id="ProtNLM"/>
    </source>
</evidence>
<keyword evidence="2" id="KW-1185">Reference proteome</keyword>
<comment type="caution">
    <text evidence="1">The sequence shown here is derived from an EMBL/GenBank/DDBJ whole genome shotgun (WGS) entry which is preliminary data.</text>
</comment>
<gene>
    <name evidence="1" type="ORF">EAH77_16385</name>
</gene>
<dbReference type="RefSeq" id="WP_140473873.1">
    <property type="nucleotide sequence ID" value="NZ_RCZD01000008.1"/>
</dbReference>
<dbReference type="OrthoDB" id="5820615at2"/>
<sequence length="346" mass="39284">MTTSTIFFANQNCIDFGFLRADGCPIGYSVNPSFTLTGRIEEKEQVVIDFSDAKKKLKQFMDDSFDHRLVVFKNADGSLLGVESTETNAENRTVFHLKNALGRIELPEDAFCIVDIVGESPDVDSFVQNNLQIFLKDYCEKALLAHYGFAVEVQVKMATLMMSYGDLNNTVFPTLKFNYVHGLKNSTSYGCKNIGHGHLSYLHFEHDIKLPDQHSPDNKLVIEAFKEYSHLEKVLTNCIFVKRENLDHQQNGDEEFMVISYSTEERGFMEMTLNVNELEHYPDVNIHICDKETTIENLAERISEIIARECPNLSGFVNQLFVSEGLTKGCVYDRSAHQVKFGQKAA</sequence>
<protein>
    <recommendedName>
        <fullName evidence="3">6-carboxy-5,6,7,8-tetrahydropterin synthase</fullName>
    </recommendedName>
</protein>
<evidence type="ECO:0000313" key="1">
    <source>
        <dbReference type="EMBL" id="TPG60146.1"/>
    </source>
</evidence>
<name>A0A502GGR2_9GAMM</name>
<accession>A0A502GGR2</accession>
<dbReference type="SUPFAM" id="SSF55620">
    <property type="entry name" value="Tetrahydrobiopterin biosynthesis enzymes-like"/>
    <property type="match status" value="2"/>
</dbReference>
<dbReference type="Gene3D" id="3.30.479.10">
    <property type="entry name" value="6-pyruvoyl tetrahydropterin synthase/QueD"/>
    <property type="match status" value="2"/>
</dbReference>
<evidence type="ECO:0000313" key="2">
    <source>
        <dbReference type="Proteomes" id="UP000317663"/>
    </source>
</evidence>
<dbReference type="InterPro" id="IPR038418">
    <property type="entry name" value="6-PTP_synth/QueD_sf"/>
</dbReference>
<proteinExistence type="predicted"/>
<dbReference type="EMBL" id="RCZD01000008">
    <property type="protein sequence ID" value="TPG60146.1"/>
    <property type="molecule type" value="Genomic_DNA"/>
</dbReference>